<evidence type="ECO:0000256" key="1">
    <source>
        <dbReference type="SAM" id="MobiDB-lite"/>
    </source>
</evidence>
<evidence type="ECO:0000256" key="2">
    <source>
        <dbReference type="SAM" id="Phobius"/>
    </source>
</evidence>
<keyword evidence="2" id="KW-1133">Transmembrane helix</keyword>
<dbReference type="Proteomes" id="UP000324705">
    <property type="component" value="Chromosome 6B"/>
</dbReference>
<keyword evidence="2" id="KW-0812">Transmembrane</keyword>
<name>A0A9R0YQQ8_TRITD</name>
<evidence type="ECO:0000313" key="4">
    <source>
        <dbReference type="Proteomes" id="UP000324705"/>
    </source>
</evidence>
<dbReference type="PANTHER" id="PTHR33429:SF7">
    <property type="entry name" value="OS02G0708000 PROTEIN"/>
    <property type="match status" value="1"/>
</dbReference>
<accession>A0A9R0YQQ8</accession>
<dbReference type="AlphaFoldDB" id="A0A9R0YQQ8"/>
<gene>
    <name evidence="3" type="ORF">TRITD_6Bv1G160270</name>
</gene>
<organism evidence="3 4">
    <name type="scientific">Triticum turgidum subsp. durum</name>
    <name type="common">Durum wheat</name>
    <name type="synonym">Triticum durum</name>
    <dbReference type="NCBI Taxonomy" id="4567"/>
    <lineage>
        <taxon>Eukaryota</taxon>
        <taxon>Viridiplantae</taxon>
        <taxon>Streptophyta</taxon>
        <taxon>Embryophyta</taxon>
        <taxon>Tracheophyta</taxon>
        <taxon>Spermatophyta</taxon>
        <taxon>Magnoliopsida</taxon>
        <taxon>Liliopsida</taxon>
        <taxon>Poales</taxon>
        <taxon>Poaceae</taxon>
        <taxon>BOP clade</taxon>
        <taxon>Pooideae</taxon>
        <taxon>Triticodae</taxon>
        <taxon>Triticeae</taxon>
        <taxon>Triticinae</taxon>
        <taxon>Triticum</taxon>
    </lineage>
</organism>
<dbReference type="EMBL" id="LT934122">
    <property type="protein sequence ID" value="VAI59926.1"/>
    <property type="molecule type" value="Genomic_DNA"/>
</dbReference>
<keyword evidence="4" id="KW-1185">Reference proteome</keyword>
<protein>
    <submittedName>
        <fullName evidence="3">Uncharacterized protein</fullName>
    </submittedName>
</protein>
<keyword evidence="2" id="KW-0472">Membrane</keyword>
<proteinExistence type="predicted"/>
<feature type="region of interest" description="Disordered" evidence="1">
    <location>
        <begin position="119"/>
        <end position="143"/>
    </location>
</feature>
<reference evidence="3 4" key="1">
    <citation type="submission" date="2017-09" db="EMBL/GenBank/DDBJ databases">
        <authorList>
            <consortium name="International Durum Wheat Genome Sequencing Consortium (IDWGSC)"/>
            <person name="Milanesi L."/>
        </authorList>
    </citation>
    <scope>NUCLEOTIDE SEQUENCE [LARGE SCALE GENOMIC DNA]</scope>
    <source>
        <strain evidence="4">cv. Svevo</strain>
    </source>
</reference>
<dbReference type="Gramene" id="TRITD6Bv1G160270.2">
    <property type="protein sequence ID" value="TRITD6Bv1G160270.2"/>
    <property type="gene ID" value="TRITD6Bv1G160270"/>
</dbReference>
<sequence length="184" mass="20145">MASMTQPMPYYPTTNPIMHAQPATTSRGSFAPVFTVLGVISFLAVVACVAGRLCGRRLSKKKAYADQHYYGTNAVGGDLEKGFEVKYPPMKPMPSSRAVVHDMDDGFEIKFAPGKPAAWKTDAKADNRGRQQQQHHHHHQAGMPKEYAGFRYPAAANGAVRQGQVRGGTFVSAKVSARQFTRHP</sequence>
<dbReference type="OMA" id="IKCPAMK"/>
<dbReference type="PANTHER" id="PTHR33429">
    <property type="entry name" value="OS02G0708000 PROTEIN-RELATED"/>
    <property type="match status" value="1"/>
</dbReference>
<evidence type="ECO:0000313" key="3">
    <source>
        <dbReference type="EMBL" id="VAI59926.1"/>
    </source>
</evidence>
<feature type="transmembrane region" description="Helical" evidence="2">
    <location>
        <begin position="30"/>
        <end position="54"/>
    </location>
</feature>